<dbReference type="EMBL" id="CP014864">
    <property type="protein sequence ID" value="AMX04084.1"/>
    <property type="molecule type" value="Genomic_DNA"/>
</dbReference>
<evidence type="ECO:0000256" key="2">
    <source>
        <dbReference type="ARBA" id="ARBA00022748"/>
    </source>
</evidence>
<dbReference type="PROSITE" id="PS51352">
    <property type="entry name" value="THIOREDOXIN_2"/>
    <property type="match status" value="1"/>
</dbReference>
<evidence type="ECO:0000256" key="1">
    <source>
        <dbReference type="ARBA" id="ARBA00004196"/>
    </source>
</evidence>
<proteinExistence type="predicted"/>
<dbReference type="GO" id="GO:0017004">
    <property type="term" value="P:cytochrome complex assembly"/>
    <property type="evidence" value="ECO:0007669"/>
    <property type="project" value="UniProtKB-KW"/>
</dbReference>
<keyword evidence="3" id="KW-1015">Disulfide bond</keyword>
<feature type="domain" description="Thioredoxin" evidence="5">
    <location>
        <begin position="11"/>
        <end position="145"/>
    </location>
</feature>
<dbReference type="STRING" id="252514.A3224_05805"/>
<dbReference type="InterPro" id="IPR050553">
    <property type="entry name" value="Thioredoxin_ResA/DsbE_sf"/>
</dbReference>
<gene>
    <name evidence="6" type="ORF">A3224_05805</name>
</gene>
<dbReference type="KEGG" id="mthd:A3224_05805"/>
<name>A0A143HQR3_MICTH</name>
<dbReference type="InterPro" id="IPR013766">
    <property type="entry name" value="Thioredoxin_domain"/>
</dbReference>
<dbReference type="GO" id="GO:0030313">
    <property type="term" value="C:cell envelope"/>
    <property type="evidence" value="ECO:0007669"/>
    <property type="project" value="UniProtKB-SubCell"/>
</dbReference>
<dbReference type="InterPro" id="IPR000866">
    <property type="entry name" value="AhpC/TSA"/>
</dbReference>
<dbReference type="PROSITE" id="PS00194">
    <property type="entry name" value="THIOREDOXIN_1"/>
    <property type="match status" value="1"/>
</dbReference>
<keyword evidence="7" id="KW-1185">Reference proteome</keyword>
<keyword evidence="4" id="KW-0676">Redox-active center</keyword>
<evidence type="ECO:0000256" key="4">
    <source>
        <dbReference type="ARBA" id="ARBA00023284"/>
    </source>
</evidence>
<dbReference type="CDD" id="cd02966">
    <property type="entry name" value="TlpA_like_family"/>
    <property type="match status" value="1"/>
</dbReference>
<dbReference type="SUPFAM" id="SSF52833">
    <property type="entry name" value="Thioredoxin-like"/>
    <property type="match status" value="1"/>
</dbReference>
<dbReference type="AlphaFoldDB" id="A0A143HQR3"/>
<keyword evidence="2" id="KW-0201">Cytochrome c-type biogenesis</keyword>
<dbReference type="Gene3D" id="3.40.30.10">
    <property type="entry name" value="Glutaredoxin"/>
    <property type="match status" value="1"/>
</dbReference>
<evidence type="ECO:0000256" key="3">
    <source>
        <dbReference type="ARBA" id="ARBA00023157"/>
    </source>
</evidence>
<evidence type="ECO:0000313" key="7">
    <source>
        <dbReference type="Proteomes" id="UP000076077"/>
    </source>
</evidence>
<dbReference type="PANTHER" id="PTHR42852">
    <property type="entry name" value="THIOL:DISULFIDE INTERCHANGE PROTEIN DSBE"/>
    <property type="match status" value="1"/>
</dbReference>
<dbReference type="GO" id="GO:0016209">
    <property type="term" value="F:antioxidant activity"/>
    <property type="evidence" value="ECO:0007669"/>
    <property type="project" value="InterPro"/>
</dbReference>
<dbReference type="GO" id="GO:0015036">
    <property type="term" value="F:disulfide oxidoreductase activity"/>
    <property type="evidence" value="ECO:0007669"/>
    <property type="project" value="UniProtKB-ARBA"/>
</dbReference>
<protein>
    <recommendedName>
        <fullName evidence="5">Thioredoxin domain-containing protein</fullName>
    </recommendedName>
</protein>
<dbReference type="Proteomes" id="UP000076077">
    <property type="component" value="Chromosome"/>
</dbReference>
<evidence type="ECO:0000259" key="5">
    <source>
        <dbReference type="PROSITE" id="PS51352"/>
    </source>
</evidence>
<evidence type="ECO:0000313" key="6">
    <source>
        <dbReference type="EMBL" id="AMX04084.1"/>
    </source>
</evidence>
<dbReference type="InterPro" id="IPR017937">
    <property type="entry name" value="Thioredoxin_CS"/>
</dbReference>
<reference evidence="7" key="1">
    <citation type="submission" date="2016-03" db="EMBL/GenBank/DDBJ databases">
        <authorList>
            <person name="Lee Y.-S."/>
            <person name="Choi Y.-L."/>
        </authorList>
    </citation>
    <scope>NUCLEOTIDE SEQUENCE [LARGE SCALE GENOMIC DNA]</scope>
    <source>
        <strain evidence="7">DAU221</strain>
    </source>
</reference>
<dbReference type="InterPro" id="IPR036249">
    <property type="entry name" value="Thioredoxin-like_sf"/>
</dbReference>
<sequence length="145" mass="15989">MLWAALLCLAAAISGCDSGERMLSVDGEGLEPAGRVLLVNYWAEWCAPCREEIPALNTLAQSAETVLVVGINYDALPAEQTRTQMEKLGIVFPVLVEEPPYRWGQPRPDILPSTFVIDPDGQWRETLVGPQTLEQLKAAVERSRL</sequence>
<dbReference type="PANTHER" id="PTHR42852:SF6">
    <property type="entry name" value="THIOL:DISULFIDE INTERCHANGE PROTEIN DSBE"/>
    <property type="match status" value="1"/>
</dbReference>
<dbReference type="Pfam" id="PF00578">
    <property type="entry name" value="AhpC-TSA"/>
    <property type="match status" value="1"/>
</dbReference>
<comment type="subcellular location">
    <subcellularLocation>
        <location evidence="1">Cell envelope</location>
    </subcellularLocation>
</comment>
<organism evidence="6 7">
    <name type="scientific">Microbulbifer thermotolerans</name>
    <dbReference type="NCBI Taxonomy" id="252514"/>
    <lineage>
        <taxon>Bacteria</taxon>
        <taxon>Pseudomonadati</taxon>
        <taxon>Pseudomonadota</taxon>
        <taxon>Gammaproteobacteria</taxon>
        <taxon>Cellvibrionales</taxon>
        <taxon>Microbulbiferaceae</taxon>
        <taxon>Microbulbifer</taxon>
    </lineage>
</organism>
<accession>A0A143HQR3</accession>